<feature type="coiled-coil region" evidence="7">
    <location>
        <begin position="287"/>
        <end position="314"/>
    </location>
</feature>
<dbReference type="Pfam" id="PF00015">
    <property type="entry name" value="MCPsignal"/>
    <property type="match status" value="1"/>
</dbReference>
<dbReference type="SMART" id="SM00304">
    <property type="entry name" value="HAMP"/>
    <property type="match status" value="1"/>
</dbReference>
<keyword evidence="12" id="KW-1185">Reference proteome</keyword>
<reference evidence="11 12" key="1">
    <citation type="submission" date="2023-03" db="EMBL/GenBank/DDBJ databases">
        <title>Bacillus Genome Sequencing.</title>
        <authorList>
            <person name="Dunlap C."/>
        </authorList>
    </citation>
    <scope>NUCLEOTIDE SEQUENCE [LARGE SCALE GENOMIC DNA]</scope>
    <source>
        <strain evidence="11 12">BD-525</strain>
    </source>
</reference>
<dbReference type="Pfam" id="PF00672">
    <property type="entry name" value="HAMP"/>
    <property type="match status" value="1"/>
</dbReference>
<dbReference type="InterPro" id="IPR003660">
    <property type="entry name" value="HAMP_dom"/>
</dbReference>
<name>A0ABU6GR05_9BACL</name>
<dbReference type="RefSeq" id="WP_326089924.1">
    <property type="nucleotide sequence ID" value="NZ_JARLKZ010000015.1"/>
</dbReference>
<evidence type="ECO:0000313" key="11">
    <source>
        <dbReference type="EMBL" id="MEC0242175.1"/>
    </source>
</evidence>
<dbReference type="Gene3D" id="6.10.340.10">
    <property type="match status" value="1"/>
</dbReference>
<evidence type="ECO:0000259" key="10">
    <source>
        <dbReference type="PROSITE" id="PS50885"/>
    </source>
</evidence>
<keyword evidence="3 8" id="KW-0472">Membrane</keyword>
<dbReference type="SUPFAM" id="SSF58104">
    <property type="entry name" value="Methyl-accepting chemotaxis protein (MCP) signaling domain"/>
    <property type="match status" value="1"/>
</dbReference>
<dbReference type="Proteomes" id="UP001344632">
    <property type="component" value="Unassembled WGS sequence"/>
</dbReference>
<dbReference type="Gene3D" id="1.10.287.950">
    <property type="entry name" value="Methyl-accepting chemotaxis protein"/>
    <property type="match status" value="1"/>
</dbReference>
<feature type="domain" description="HAMP" evidence="10">
    <location>
        <begin position="203"/>
        <end position="256"/>
    </location>
</feature>
<protein>
    <submittedName>
        <fullName evidence="11">Methyl-accepting chemotaxis protein</fullName>
    </submittedName>
</protein>
<comment type="caution">
    <text evidence="11">The sequence shown here is derived from an EMBL/GenBank/DDBJ whole genome shotgun (WGS) entry which is preliminary data.</text>
</comment>
<feature type="domain" description="Methyl-accepting transducer" evidence="9">
    <location>
        <begin position="275"/>
        <end position="511"/>
    </location>
</feature>
<feature type="transmembrane region" description="Helical" evidence="8">
    <location>
        <begin position="181"/>
        <end position="202"/>
    </location>
</feature>
<keyword evidence="4 6" id="KW-0807">Transducer</keyword>
<dbReference type="InterPro" id="IPR024478">
    <property type="entry name" value="HlyB_4HB_MCP"/>
</dbReference>
<dbReference type="InterPro" id="IPR004090">
    <property type="entry name" value="Chemotax_Me-accpt_rcpt"/>
</dbReference>
<dbReference type="PROSITE" id="PS50885">
    <property type="entry name" value="HAMP"/>
    <property type="match status" value="1"/>
</dbReference>
<dbReference type="InterPro" id="IPR004089">
    <property type="entry name" value="MCPsignal_dom"/>
</dbReference>
<dbReference type="PRINTS" id="PR00260">
    <property type="entry name" value="CHEMTRNSDUCR"/>
</dbReference>
<sequence>MKFKQKLSLSFTAVLVITMIVGAIGWVQLSNANTSYRMLIDGRVAKMLLAKDLGRIAALEAENVRGYLLTGNEEHFTNYEDNRKQFSKAESEVQALNKTGKGKEISDRLAELEQQYTVIVDEIAAYKKKNDVAAYTRLVEEKCAPMVKKMTAAAAELENYHQDQMNADLQKTRDQEQKTKAVLGITVLLSLVVGIGMAYLMIRMISHPVALVARSAQQIAAGDLTGADMNIRQKDEIGSMARSFDEMKHRLKQLMLQIDHHATEVVLASGELALGSEQTVLASQQITESMQEVSAAAENQMARMKENKAAMEESTSSLKRIAESASITVGSAETVQKQSEQGLGLLEETVSQMQQIQSVMEESRAAVNDLGHRSHEIEKITLFIKEIADQTHLLSLNASIEAARAGEHGRGFAVVAGEVKKLADQVGMASEQIGGGIRNMVGNISKSVDTMQRGSDELEKGTRSMQQTGQAFHQIYASIQIVAGQAQEVSASTEELSALTEQMLVSEEHMVELSSYIAEQSQSVAAVTEEQLATMEEVSASSGSMSGMAKGLQMEIRRFQYEDTRAGTKSS</sequence>
<evidence type="ECO:0000256" key="3">
    <source>
        <dbReference type="ARBA" id="ARBA00023136"/>
    </source>
</evidence>
<accession>A0ABU6GR05</accession>
<keyword evidence="8" id="KW-0812">Transmembrane</keyword>
<dbReference type="PANTHER" id="PTHR32089">
    <property type="entry name" value="METHYL-ACCEPTING CHEMOTAXIS PROTEIN MCPB"/>
    <property type="match status" value="1"/>
</dbReference>
<dbReference type="CDD" id="cd11386">
    <property type="entry name" value="MCP_signal"/>
    <property type="match status" value="1"/>
</dbReference>
<dbReference type="EMBL" id="JARLKZ010000015">
    <property type="protein sequence ID" value="MEC0242175.1"/>
    <property type="molecule type" value="Genomic_DNA"/>
</dbReference>
<dbReference type="Pfam" id="PF12729">
    <property type="entry name" value="4HB_MCP_1"/>
    <property type="match status" value="1"/>
</dbReference>
<comment type="subcellular location">
    <subcellularLocation>
        <location evidence="1">Cell membrane</location>
    </subcellularLocation>
</comment>
<keyword evidence="7" id="KW-0175">Coiled coil</keyword>
<dbReference type="PROSITE" id="PS50111">
    <property type="entry name" value="CHEMOTAXIS_TRANSDUC_2"/>
    <property type="match status" value="1"/>
</dbReference>
<feature type="coiled-coil region" evidence="7">
    <location>
        <begin position="79"/>
        <end position="129"/>
    </location>
</feature>
<evidence type="ECO:0000259" key="9">
    <source>
        <dbReference type="PROSITE" id="PS50111"/>
    </source>
</evidence>
<evidence type="ECO:0000256" key="7">
    <source>
        <dbReference type="SAM" id="Coils"/>
    </source>
</evidence>
<evidence type="ECO:0000256" key="6">
    <source>
        <dbReference type="PROSITE-ProRule" id="PRU00284"/>
    </source>
</evidence>
<organism evidence="11 12">
    <name type="scientific">Paenibacillus dokdonensis</name>
    <dbReference type="NCBI Taxonomy" id="2567944"/>
    <lineage>
        <taxon>Bacteria</taxon>
        <taxon>Bacillati</taxon>
        <taxon>Bacillota</taxon>
        <taxon>Bacilli</taxon>
        <taxon>Bacillales</taxon>
        <taxon>Paenibacillaceae</taxon>
        <taxon>Paenibacillus</taxon>
    </lineage>
</organism>
<evidence type="ECO:0000256" key="5">
    <source>
        <dbReference type="ARBA" id="ARBA00029447"/>
    </source>
</evidence>
<evidence type="ECO:0000256" key="4">
    <source>
        <dbReference type="ARBA" id="ARBA00023224"/>
    </source>
</evidence>
<dbReference type="PANTHER" id="PTHR32089:SF112">
    <property type="entry name" value="LYSOZYME-LIKE PROTEIN-RELATED"/>
    <property type="match status" value="1"/>
</dbReference>
<dbReference type="CDD" id="cd06225">
    <property type="entry name" value="HAMP"/>
    <property type="match status" value="1"/>
</dbReference>
<comment type="similarity">
    <text evidence="5">Belongs to the methyl-accepting chemotaxis (MCP) protein family.</text>
</comment>
<evidence type="ECO:0000313" key="12">
    <source>
        <dbReference type="Proteomes" id="UP001344632"/>
    </source>
</evidence>
<keyword evidence="2" id="KW-1003">Cell membrane</keyword>
<evidence type="ECO:0000256" key="8">
    <source>
        <dbReference type="SAM" id="Phobius"/>
    </source>
</evidence>
<gene>
    <name evidence="11" type="ORF">P4H66_20430</name>
</gene>
<keyword evidence="8" id="KW-1133">Transmembrane helix</keyword>
<proteinExistence type="inferred from homology"/>
<evidence type="ECO:0000256" key="2">
    <source>
        <dbReference type="ARBA" id="ARBA00022475"/>
    </source>
</evidence>
<dbReference type="SMART" id="SM00283">
    <property type="entry name" value="MA"/>
    <property type="match status" value="1"/>
</dbReference>
<evidence type="ECO:0000256" key="1">
    <source>
        <dbReference type="ARBA" id="ARBA00004236"/>
    </source>
</evidence>